<proteinExistence type="predicted"/>
<sequence>MAKKIDCENANHGPEEKNVERCCDNVAEPTYNKRGAAGCPAESGLYRMDNKQISRPVKSRRRLRLVYCLVYLSSLVEQGKQRRRQRSRVVLNPKLTIISPACGALLATCGPNELEVTVALRVGRAMGVPGGRILEMQLRTDLGGRSRLFSRGAEDGWPLRAENETRLHGRQGDRDGLGVCVAFWKAMWTALQCSKDAPCSVVF</sequence>
<comment type="caution">
    <text evidence="1">The sequence shown here is derived from an EMBL/GenBank/DDBJ whole genome shotgun (WGS) entry which is preliminary data.</text>
</comment>
<accession>A0A015LV65</accession>
<dbReference type="EMBL" id="JEMT01012086">
    <property type="protein sequence ID" value="EXX76581.1"/>
    <property type="molecule type" value="Genomic_DNA"/>
</dbReference>
<name>A0A015LV65_RHIIW</name>
<evidence type="ECO:0000313" key="2">
    <source>
        <dbReference type="Proteomes" id="UP000022910"/>
    </source>
</evidence>
<dbReference type="Proteomes" id="UP000022910">
    <property type="component" value="Unassembled WGS sequence"/>
</dbReference>
<gene>
    <name evidence="1" type="ORF">RirG_031870</name>
</gene>
<keyword evidence="2" id="KW-1185">Reference proteome</keyword>
<dbReference type="HOGENOM" id="CLU_1349545_0_0_1"/>
<organism evidence="1 2">
    <name type="scientific">Rhizophagus irregularis (strain DAOM 197198w)</name>
    <name type="common">Glomus intraradices</name>
    <dbReference type="NCBI Taxonomy" id="1432141"/>
    <lineage>
        <taxon>Eukaryota</taxon>
        <taxon>Fungi</taxon>
        <taxon>Fungi incertae sedis</taxon>
        <taxon>Mucoromycota</taxon>
        <taxon>Glomeromycotina</taxon>
        <taxon>Glomeromycetes</taxon>
        <taxon>Glomerales</taxon>
        <taxon>Glomeraceae</taxon>
        <taxon>Rhizophagus</taxon>
    </lineage>
</organism>
<reference evidence="1 2" key="1">
    <citation type="submission" date="2014-02" db="EMBL/GenBank/DDBJ databases">
        <title>Single nucleus genome sequencing reveals high similarity among nuclei of an endomycorrhizal fungus.</title>
        <authorList>
            <person name="Lin K."/>
            <person name="Geurts R."/>
            <person name="Zhang Z."/>
            <person name="Limpens E."/>
            <person name="Saunders D.G."/>
            <person name="Mu D."/>
            <person name="Pang E."/>
            <person name="Cao H."/>
            <person name="Cha H."/>
            <person name="Lin T."/>
            <person name="Zhou Q."/>
            <person name="Shang Y."/>
            <person name="Li Y."/>
            <person name="Ivanov S."/>
            <person name="Sharma T."/>
            <person name="Velzen R.V."/>
            <person name="Ruijter N.D."/>
            <person name="Aanen D.K."/>
            <person name="Win J."/>
            <person name="Kamoun S."/>
            <person name="Bisseling T."/>
            <person name="Huang S."/>
        </authorList>
    </citation>
    <scope>NUCLEOTIDE SEQUENCE [LARGE SCALE GENOMIC DNA]</scope>
    <source>
        <strain evidence="2">DAOM197198w</strain>
    </source>
</reference>
<dbReference type="AlphaFoldDB" id="A0A015LV65"/>
<protein>
    <submittedName>
        <fullName evidence="1">Uncharacterized protein</fullName>
    </submittedName>
</protein>
<evidence type="ECO:0000313" key="1">
    <source>
        <dbReference type="EMBL" id="EXX76581.1"/>
    </source>
</evidence>